<accession>A0A372MD00</accession>
<dbReference type="SUPFAM" id="SSF51445">
    <property type="entry name" value="(Trans)glycosidases"/>
    <property type="match status" value="1"/>
</dbReference>
<dbReference type="InterPro" id="IPR033452">
    <property type="entry name" value="GH30_C"/>
</dbReference>
<dbReference type="Gene3D" id="2.60.40.1180">
    <property type="entry name" value="Golgi alpha-mannosidase II"/>
    <property type="match status" value="1"/>
</dbReference>
<evidence type="ECO:0008006" key="9">
    <source>
        <dbReference type="Google" id="ProtNLM"/>
    </source>
</evidence>
<reference evidence="8" key="1">
    <citation type="submission" date="2018-08" db="EMBL/GenBank/DDBJ databases">
        <authorList>
            <person name="Grouzdev D.S."/>
            <person name="Krutkina M.S."/>
        </authorList>
    </citation>
    <scope>NUCLEOTIDE SEQUENCE [LARGE SCALE GENOMIC DNA]</scope>
    <source>
        <strain evidence="8">4-11</strain>
    </source>
</reference>
<dbReference type="EMBL" id="QUWK01000024">
    <property type="protein sequence ID" value="RFU93681.1"/>
    <property type="molecule type" value="Genomic_DNA"/>
</dbReference>
<dbReference type="InterPro" id="IPR017853">
    <property type="entry name" value="GH"/>
</dbReference>
<dbReference type="Proteomes" id="UP000264002">
    <property type="component" value="Unassembled WGS sequence"/>
</dbReference>
<evidence type="ECO:0000256" key="3">
    <source>
        <dbReference type="ARBA" id="ARBA00022801"/>
    </source>
</evidence>
<dbReference type="GO" id="GO:0006680">
    <property type="term" value="P:glucosylceramide catabolic process"/>
    <property type="evidence" value="ECO:0007669"/>
    <property type="project" value="TreeGrafter"/>
</dbReference>
<reference evidence="7 8" key="2">
    <citation type="submission" date="2018-09" db="EMBL/GenBank/DDBJ databases">
        <title>Genome of Sphaerochaeta halotolerans strain 4-11.</title>
        <authorList>
            <person name="Nazina T.N."/>
            <person name="Sokolova D.S."/>
        </authorList>
    </citation>
    <scope>NUCLEOTIDE SEQUENCE [LARGE SCALE GENOMIC DNA]</scope>
    <source>
        <strain evidence="7 8">4-11</strain>
    </source>
</reference>
<protein>
    <recommendedName>
        <fullName evidence="9">Glycosyl hydrolase family 30 beta sandwich domain-containing protein</fullName>
    </recommendedName>
</protein>
<evidence type="ECO:0000256" key="1">
    <source>
        <dbReference type="ARBA" id="ARBA00005382"/>
    </source>
</evidence>
<proteinExistence type="inferred from homology"/>
<dbReference type="GO" id="GO:0016020">
    <property type="term" value="C:membrane"/>
    <property type="evidence" value="ECO:0007669"/>
    <property type="project" value="GOC"/>
</dbReference>
<sequence>MLIFSEGCIEYSAFSSDAQIAHAKHYAHQIIGDLNHGAHIWLDWNMVLAANGGPNHVGNYCDSPILCNLADGTYQKRLSYYYIKHFSRSIAPGAVRIAHSLYTHELEATAWKNPDNSCVLVIHNPTDEKKQIHLRINGQITSFSVESESIMSLRW</sequence>
<comment type="caution">
    <text evidence="7">The sequence shown here is derived from an EMBL/GenBank/DDBJ whole genome shotgun (WGS) entry which is preliminary data.</text>
</comment>
<dbReference type="Pfam" id="PF02055">
    <property type="entry name" value="Glyco_hydro_30"/>
    <property type="match status" value="1"/>
</dbReference>
<evidence type="ECO:0000313" key="7">
    <source>
        <dbReference type="EMBL" id="RFU93681.1"/>
    </source>
</evidence>
<feature type="domain" description="Glycosyl hydrolase family 30 TIM-barrel" evidence="5">
    <location>
        <begin position="19"/>
        <end position="89"/>
    </location>
</feature>
<dbReference type="GO" id="GO:0004348">
    <property type="term" value="F:glucosylceramidase activity"/>
    <property type="evidence" value="ECO:0007669"/>
    <property type="project" value="InterPro"/>
</dbReference>
<evidence type="ECO:0000259" key="5">
    <source>
        <dbReference type="Pfam" id="PF02055"/>
    </source>
</evidence>
<dbReference type="AlphaFoldDB" id="A0A372MD00"/>
<evidence type="ECO:0000256" key="4">
    <source>
        <dbReference type="RuleBase" id="RU361188"/>
    </source>
</evidence>
<comment type="similarity">
    <text evidence="1 4">Belongs to the glycosyl hydrolase 30 family.</text>
</comment>
<dbReference type="PANTHER" id="PTHR11069">
    <property type="entry name" value="GLUCOSYLCERAMIDASE"/>
    <property type="match status" value="1"/>
</dbReference>
<feature type="domain" description="Glycosyl hydrolase family 30 beta sandwich" evidence="6">
    <location>
        <begin position="93"/>
        <end position="152"/>
    </location>
</feature>
<name>A0A372MD00_9SPIR</name>
<dbReference type="InterPro" id="IPR013780">
    <property type="entry name" value="Glyco_hydro_b"/>
</dbReference>
<dbReference type="Gene3D" id="3.20.20.80">
    <property type="entry name" value="Glycosidases"/>
    <property type="match status" value="1"/>
</dbReference>
<evidence type="ECO:0000313" key="8">
    <source>
        <dbReference type="Proteomes" id="UP000264002"/>
    </source>
</evidence>
<keyword evidence="3 4" id="KW-0378">Hydrolase</keyword>
<keyword evidence="2" id="KW-0732">Signal</keyword>
<dbReference type="PANTHER" id="PTHR11069:SF23">
    <property type="entry name" value="LYSOSOMAL ACID GLUCOSYLCERAMIDASE"/>
    <property type="match status" value="1"/>
</dbReference>
<keyword evidence="4" id="KW-0326">Glycosidase</keyword>
<dbReference type="SUPFAM" id="SSF51011">
    <property type="entry name" value="Glycosyl hydrolase domain"/>
    <property type="match status" value="1"/>
</dbReference>
<gene>
    <name evidence="7" type="ORF">DYP60_13555</name>
</gene>
<evidence type="ECO:0000259" key="6">
    <source>
        <dbReference type="Pfam" id="PF17189"/>
    </source>
</evidence>
<organism evidence="7 8">
    <name type="scientific">Sphaerochaeta halotolerans</name>
    <dbReference type="NCBI Taxonomy" id="2293840"/>
    <lineage>
        <taxon>Bacteria</taxon>
        <taxon>Pseudomonadati</taxon>
        <taxon>Spirochaetota</taxon>
        <taxon>Spirochaetia</taxon>
        <taxon>Spirochaetales</taxon>
        <taxon>Sphaerochaetaceae</taxon>
        <taxon>Sphaerochaeta</taxon>
    </lineage>
</organism>
<evidence type="ECO:0000256" key="2">
    <source>
        <dbReference type="ARBA" id="ARBA00022729"/>
    </source>
</evidence>
<dbReference type="InterPro" id="IPR001139">
    <property type="entry name" value="Glyco_hydro_30"/>
</dbReference>
<dbReference type="InterPro" id="IPR033453">
    <property type="entry name" value="Glyco_hydro_30_TIM-barrel"/>
</dbReference>
<keyword evidence="8" id="KW-1185">Reference proteome</keyword>
<dbReference type="Pfam" id="PF17189">
    <property type="entry name" value="Glyco_hydro_30C"/>
    <property type="match status" value="1"/>
</dbReference>